<dbReference type="Proteomes" id="UP000190092">
    <property type="component" value="Unassembled WGS sequence"/>
</dbReference>
<keyword evidence="4" id="KW-0804">Transcription</keyword>
<keyword evidence="7" id="KW-1185">Reference proteome</keyword>
<evidence type="ECO:0000313" key="7">
    <source>
        <dbReference type="Proteomes" id="UP000190092"/>
    </source>
</evidence>
<dbReference type="InterPro" id="IPR005119">
    <property type="entry name" value="LysR_subst-bd"/>
</dbReference>
<dbReference type="InterPro" id="IPR036388">
    <property type="entry name" value="WH-like_DNA-bd_sf"/>
</dbReference>
<gene>
    <name evidence="6" type="ORF">SAMN02745126_03566</name>
</gene>
<dbReference type="EMBL" id="FUWJ01000004">
    <property type="protein sequence ID" value="SKA10682.1"/>
    <property type="molecule type" value="Genomic_DNA"/>
</dbReference>
<keyword evidence="2" id="KW-0805">Transcription regulation</keyword>
<proteinExistence type="inferred from homology"/>
<dbReference type="InterPro" id="IPR036390">
    <property type="entry name" value="WH_DNA-bd_sf"/>
</dbReference>
<dbReference type="GO" id="GO:0003700">
    <property type="term" value="F:DNA-binding transcription factor activity"/>
    <property type="evidence" value="ECO:0007669"/>
    <property type="project" value="InterPro"/>
</dbReference>
<comment type="similarity">
    <text evidence="1">Belongs to the LysR transcriptional regulatory family.</text>
</comment>
<dbReference type="Pfam" id="PF00126">
    <property type="entry name" value="HTH_1"/>
    <property type="match status" value="1"/>
</dbReference>
<feature type="domain" description="HTH lysR-type" evidence="5">
    <location>
        <begin position="19"/>
        <end position="76"/>
    </location>
</feature>
<dbReference type="PANTHER" id="PTHR30537:SF74">
    <property type="entry name" value="HTH-TYPE TRANSCRIPTIONAL REGULATOR TRPI"/>
    <property type="match status" value="1"/>
</dbReference>
<dbReference type="InterPro" id="IPR058163">
    <property type="entry name" value="LysR-type_TF_proteobact-type"/>
</dbReference>
<keyword evidence="3" id="KW-0238">DNA-binding</keyword>
<organism evidence="6 7">
    <name type="scientific">Enhydrobacter aerosaccus</name>
    <dbReference type="NCBI Taxonomy" id="225324"/>
    <lineage>
        <taxon>Bacteria</taxon>
        <taxon>Pseudomonadati</taxon>
        <taxon>Pseudomonadota</taxon>
        <taxon>Alphaproteobacteria</taxon>
        <taxon>Hyphomicrobiales</taxon>
        <taxon>Enhydrobacter</taxon>
    </lineage>
</organism>
<evidence type="ECO:0000256" key="3">
    <source>
        <dbReference type="ARBA" id="ARBA00023125"/>
    </source>
</evidence>
<dbReference type="AlphaFoldDB" id="A0A1T4R3P0"/>
<reference evidence="7" key="1">
    <citation type="submission" date="2017-02" db="EMBL/GenBank/DDBJ databases">
        <authorList>
            <person name="Varghese N."/>
            <person name="Submissions S."/>
        </authorList>
    </citation>
    <scope>NUCLEOTIDE SEQUENCE [LARGE SCALE GENOMIC DNA]</scope>
    <source>
        <strain evidence="7">ATCC 27094</strain>
    </source>
</reference>
<dbReference type="Gene3D" id="1.10.10.10">
    <property type="entry name" value="Winged helix-like DNA-binding domain superfamily/Winged helix DNA-binding domain"/>
    <property type="match status" value="1"/>
</dbReference>
<dbReference type="CDD" id="cd08432">
    <property type="entry name" value="PBP2_GcdR_TrpI_HvrB_AmpR_like"/>
    <property type="match status" value="1"/>
</dbReference>
<dbReference type="PANTHER" id="PTHR30537">
    <property type="entry name" value="HTH-TYPE TRANSCRIPTIONAL REGULATOR"/>
    <property type="match status" value="1"/>
</dbReference>
<dbReference type="GO" id="GO:0006351">
    <property type="term" value="P:DNA-templated transcription"/>
    <property type="evidence" value="ECO:0007669"/>
    <property type="project" value="TreeGrafter"/>
</dbReference>
<dbReference type="SUPFAM" id="SSF53850">
    <property type="entry name" value="Periplasmic binding protein-like II"/>
    <property type="match status" value="1"/>
</dbReference>
<accession>A0A1T4R3P0</accession>
<evidence type="ECO:0000313" key="6">
    <source>
        <dbReference type="EMBL" id="SKA10682.1"/>
    </source>
</evidence>
<dbReference type="InterPro" id="IPR000847">
    <property type="entry name" value="LysR_HTH_N"/>
</dbReference>
<dbReference type="Pfam" id="PF03466">
    <property type="entry name" value="LysR_substrate"/>
    <property type="match status" value="1"/>
</dbReference>
<dbReference type="SUPFAM" id="SSF46785">
    <property type="entry name" value="Winged helix' DNA-binding domain"/>
    <property type="match status" value="1"/>
</dbReference>
<sequence length="306" mass="33623">MCPPAMCDKNSHMPAGPLPPLNALRMFLVAARHLSFSRAALELNVTHGAVSRQIRGLEAFLGVALFERQVRRVSLTVEGQQLLAEAGPALEQIGQAARALMVRAPARAVRINARPSFTVRWLIPRLPDFVAHHPGIEPQVLTTLLPPEKAAEPFDIAIRRSVEGWPPALQAQPFLDDELVVVAAPSLLKHKPIVEPRSLAQHTLLVVKTRKQDWDDWKTHVGLPRLRPARRLQLDHSHIVLQAAVDGLGFAITATSLLGTDVAQGRLVCPLPDLRMPLPPMYFGRAPGAGREAQLFADWLLRQPAA</sequence>
<dbReference type="FunFam" id="1.10.10.10:FF:000038">
    <property type="entry name" value="Glycine cleavage system transcriptional activator"/>
    <property type="match status" value="1"/>
</dbReference>
<dbReference type="PRINTS" id="PR00039">
    <property type="entry name" value="HTHLYSR"/>
</dbReference>
<evidence type="ECO:0000259" key="5">
    <source>
        <dbReference type="PROSITE" id="PS50931"/>
    </source>
</evidence>
<dbReference type="STRING" id="225324.SAMN02745126_03566"/>
<name>A0A1T4R3P0_9HYPH</name>
<protein>
    <submittedName>
        <fullName evidence="6">LysR family transcriptional regulator, glycine cleavage system transcriptional activator</fullName>
    </submittedName>
</protein>
<evidence type="ECO:0000256" key="1">
    <source>
        <dbReference type="ARBA" id="ARBA00009437"/>
    </source>
</evidence>
<evidence type="ECO:0000256" key="2">
    <source>
        <dbReference type="ARBA" id="ARBA00023015"/>
    </source>
</evidence>
<dbReference type="Gene3D" id="3.40.190.10">
    <property type="entry name" value="Periplasmic binding protein-like II"/>
    <property type="match status" value="2"/>
</dbReference>
<dbReference type="PROSITE" id="PS50931">
    <property type="entry name" value="HTH_LYSR"/>
    <property type="match status" value="1"/>
</dbReference>
<dbReference type="GO" id="GO:0043565">
    <property type="term" value="F:sequence-specific DNA binding"/>
    <property type="evidence" value="ECO:0007669"/>
    <property type="project" value="TreeGrafter"/>
</dbReference>
<evidence type="ECO:0000256" key="4">
    <source>
        <dbReference type="ARBA" id="ARBA00023163"/>
    </source>
</evidence>